<dbReference type="InterPro" id="IPR000462">
    <property type="entry name" value="CDP-OH_P_trans"/>
</dbReference>
<dbReference type="InterPro" id="IPR026027">
    <property type="entry name" value="PcS"/>
</dbReference>
<keyword evidence="14 19" id="KW-0472">Membrane</keyword>
<feature type="transmembrane region" description="Helical" evidence="19">
    <location>
        <begin position="12"/>
        <end position="31"/>
    </location>
</feature>
<dbReference type="STRING" id="485915.Dret_1145"/>
<evidence type="ECO:0000256" key="3">
    <source>
        <dbReference type="ARBA" id="ARBA00004429"/>
    </source>
</evidence>
<keyword evidence="7" id="KW-1003">Cell membrane</keyword>
<dbReference type="GO" id="GO:0008654">
    <property type="term" value="P:phospholipid biosynthetic process"/>
    <property type="evidence" value="ECO:0007669"/>
    <property type="project" value="UniProtKB-KW"/>
</dbReference>
<keyword evidence="8" id="KW-0444">Lipid biosynthesis</keyword>
<reference evidence="20 21" key="2">
    <citation type="journal article" date="2010" name="Stand. Genomic Sci.">
        <title>Complete genome sequence of Desulfohalobium retbaense type strain (HR(100)).</title>
        <authorList>
            <person name="Spring S."/>
            <person name="Nolan M."/>
            <person name="Lapidus A."/>
            <person name="Glavina Del Rio T."/>
            <person name="Copeland A."/>
            <person name="Tice H."/>
            <person name="Cheng J.F."/>
            <person name="Lucas S."/>
            <person name="Land M."/>
            <person name="Chen F."/>
            <person name="Bruce D."/>
            <person name="Goodwin L."/>
            <person name="Pitluck S."/>
            <person name="Ivanova N."/>
            <person name="Mavromatis K."/>
            <person name="Mikhailova N."/>
            <person name="Pati A."/>
            <person name="Chen A."/>
            <person name="Palaniappan K."/>
            <person name="Hauser L."/>
            <person name="Chang Y.J."/>
            <person name="Jeffries C.D."/>
            <person name="Munk C."/>
            <person name="Kiss H."/>
            <person name="Chain P."/>
            <person name="Han C."/>
            <person name="Brettin T."/>
            <person name="Detter J.C."/>
            <person name="Schuler E."/>
            <person name="Goker M."/>
            <person name="Rohde M."/>
            <person name="Bristow J."/>
            <person name="Eisen J.A."/>
            <person name="Markowitz V."/>
            <person name="Hugenholtz P."/>
            <person name="Kyrpides N.C."/>
            <person name="Klenk H.P."/>
        </authorList>
    </citation>
    <scope>NUCLEOTIDE SEQUENCE [LARGE SCALE GENOMIC DNA]</scope>
    <source>
        <strain evidence="20 21">DSM 5692</strain>
    </source>
</reference>
<dbReference type="eggNOG" id="COG1183">
    <property type="taxonomic scope" value="Bacteria"/>
</dbReference>
<feature type="transmembrane region" description="Helical" evidence="19">
    <location>
        <begin position="205"/>
        <end position="223"/>
    </location>
</feature>
<feature type="transmembrane region" description="Helical" evidence="19">
    <location>
        <begin position="181"/>
        <end position="199"/>
    </location>
</feature>
<comment type="subcellular location">
    <subcellularLocation>
        <location evidence="3">Cell inner membrane</location>
        <topology evidence="3">Multi-pass membrane protein</topology>
    </subcellularLocation>
</comment>
<evidence type="ECO:0000256" key="1">
    <source>
        <dbReference type="ARBA" id="ARBA00000958"/>
    </source>
</evidence>
<comment type="similarity">
    <text evidence="4">Belongs to the CDP-alcohol phosphatidyltransferase class-I family.</text>
</comment>
<dbReference type="EC" id="2.7.8.24" evidence="5"/>
<evidence type="ECO:0000313" key="20">
    <source>
        <dbReference type="EMBL" id="ACV68433.1"/>
    </source>
</evidence>
<evidence type="ECO:0000256" key="7">
    <source>
        <dbReference type="ARBA" id="ARBA00022475"/>
    </source>
</evidence>
<sequence>MLTSKKLWAAGTHLYTMSGVLFSLWATIALIEKDIGAFLLALFLAVVVDATDGTMARRLGIKEIYPNFDGAKLDDLIDYLTFVFLPCMGLIQFGILEPGWNWVAAVPMLASLYGFCQDNAKTEESFVGFPSYWNLVFLYLYVLEFPNTMAIGVLLFFSLLIFVPLHYIYPTKTRFMKRTTTLLSIGYGLLVAYVCLFPNTPSADTAAGMSLVFPAYYMSLSIIHHFRVTRGEREGA</sequence>
<evidence type="ECO:0000256" key="10">
    <source>
        <dbReference type="ARBA" id="ARBA00022679"/>
    </source>
</evidence>
<evidence type="ECO:0000256" key="14">
    <source>
        <dbReference type="ARBA" id="ARBA00023136"/>
    </source>
</evidence>
<evidence type="ECO:0000256" key="8">
    <source>
        <dbReference type="ARBA" id="ARBA00022516"/>
    </source>
</evidence>
<keyword evidence="11 19" id="KW-0812">Transmembrane</keyword>
<dbReference type="EMBL" id="CP001734">
    <property type="protein sequence ID" value="ACV68433.1"/>
    <property type="molecule type" value="Genomic_DNA"/>
</dbReference>
<dbReference type="AlphaFoldDB" id="C8X2B0"/>
<comment type="catalytic activity">
    <reaction evidence="1">
        <text>a CDP-1,2-diacyl-sn-glycerol + choline = a 1,2-diacyl-sn-glycero-3-phosphocholine + CMP + H(+)</text>
        <dbReference type="Rhea" id="RHEA:14597"/>
        <dbReference type="ChEBI" id="CHEBI:15354"/>
        <dbReference type="ChEBI" id="CHEBI:15378"/>
        <dbReference type="ChEBI" id="CHEBI:57643"/>
        <dbReference type="ChEBI" id="CHEBI:58332"/>
        <dbReference type="ChEBI" id="CHEBI:60377"/>
        <dbReference type="EC" id="2.7.8.24"/>
    </reaction>
</comment>
<dbReference type="InterPro" id="IPR043130">
    <property type="entry name" value="CDP-OH_PTrfase_TM_dom"/>
</dbReference>
<evidence type="ECO:0000256" key="17">
    <source>
        <dbReference type="ARBA" id="ARBA00023264"/>
    </source>
</evidence>
<protein>
    <recommendedName>
        <fullName evidence="6">Phosphatidylcholine synthase</fullName>
        <ecNumber evidence="5">2.7.8.24</ecNumber>
    </recommendedName>
    <alternativeName>
        <fullName evidence="18">CDP-diglyceride-choline O-phosphatidyltransferase</fullName>
    </alternativeName>
</protein>
<keyword evidence="9" id="KW-0997">Cell inner membrane</keyword>
<keyword evidence="10" id="KW-0808">Transferase</keyword>
<evidence type="ECO:0000256" key="9">
    <source>
        <dbReference type="ARBA" id="ARBA00022519"/>
    </source>
</evidence>
<evidence type="ECO:0000256" key="4">
    <source>
        <dbReference type="ARBA" id="ARBA00010441"/>
    </source>
</evidence>
<keyword evidence="21" id="KW-1185">Reference proteome</keyword>
<dbReference type="Gene3D" id="1.20.120.1760">
    <property type="match status" value="1"/>
</dbReference>
<organism evidence="20 21">
    <name type="scientific">Desulfohalobium retbaense (strain ATCC 49708 / DSM 5692 / JCM 16813 / HR100)</name>
    <dbReference type="NCBI Taxonomy" id="485915"/>
    <lineage>
        <taxon>Bacteria</taxon>
        <taxon>Pseudomonadati</taxon>
        <taxon>Thermodesulfobacteriota</taxon>
        <taxon>Desulfovibrionia</taxon>
        <taxon>Desulfovibrionales</taxon>
        <taxon>Desulfohalobiaceae</taxon>
        <taxon>Desulfohalobium</taxon>
    </lineage>
</organism>
<evidence type="ECO:0000256" key="5">
    <source>
        <dbReference type="ARBA" id="ARBA00013195"/>
    </source>
</evidence>
<dbReference type="RefSeq" id="WP_015751584.1">
    <property type="nucleotide sequence ID" value="NC_013223.1"/>
</dbReference>
<dbReference type="Proteomes" id="UP000001052">
    <property type="component" value="Chromosome"/>
</dbReference>
<keyword evidence="16" id="KW-0464">Manganese</keyword>
<feature type="transmembrane region" description="Helical" evidence="19">
    <location>
        <begin position="76"/>
        <end position="93"/>
    </location>
</feature>
<accession>C8X2B0</accession>
<evidence type="ECO:0000256" key="12">
    <source>
        <dbReference type="ARBA" id="ARBA00022989"/>
    </source>
</evidence>
<evidence type="ECO:0000256" key="19">
    <source>
        <dbReference type="SAM" id="Phobius"/>
    </source>
</evidence>
<feature type="transmembrane region" description="Helical" evidence="19">
    <location>
        <begin position="149"/>
        <end position="169"/>
    </location>
</feature>
<evidence type="ECO:0000256" key="11">
    <source>
        <dbReference type="ARBA" id="ARBA00022692"/>
    </source>
</evidence>
<dbReference type="KEGG" id="drt:Dret_1145"/>
<evidence type="ECO:0000256" key="13">
    <source>
        <dbReference type="ARBA" id="ARBA00023098"/>
    </source>
</evidence>
<reference evidence="21" key="1">
    <citation type="submission" date="2009-09" db="EMBL/GenBank/DDBJ databases">
        <title>The complete chromosome of Desulfohalobium retbaense DSM 5692.</title>
        <authorList>
            <consortium name="US DOE Joint Genome Institute (JGI-PGF)"/>
            <person name="Lucas S."/>
            <person name="Copeland A."/>
            <person name="Lapidus A."/>
            <person name="Glavina del Rio T."/>
            <person name="Dalin E."/>
            <person name="Tice H."/>
            <person name="Bruce D."/>
            <person name="Goodwin L."/>
            <person name="Pitluck S."/>
            <person name="Kyrpides N."/>
            <person name="Mavromatis K."/>
            <person name="Ivanova N."/>
            <person name="Mikhailova N."/>
            <person name="Munk A.C."/>
            <person name="Brettin T."/>
            <person name="Detter J.C."/>
            <person name="Han C."/>
            <person name="Tapia R."/>
            <person name="Larimer F."/>
            <person name="Land M."/>
            <person name="Hauser L."/>
            <person name="Markowitz V."/>
            <person name="Cheng J.-F."/>
            <person name="Hugenholtz P."/>
            <person name="Woyke T."/>
            <person name="Wu D."/>
            <person name="Spring S."/>
            <person name="Klenk H.-P."/>
            <person name="Eisen J.A."/>
        </authorList>
    </citation>
    <scope>NUCLEOTIDE SEQUENCE [LARGE SCALE GENOMIC DNA]</scope>
    <source>
        <strain evidence="21">DSM 5692</strain>
    </source>
</reference>
<keyword evidence="12 19" id="KW-1133">Transmembrane helix</keyword>
<comment type="cofactor">
    <cofactor evidence="2">
        <name>Mn(2+)</name>
        <dbReference type="ChEBI" id="CHEBI:29035"/>
    </cofactor>
</comment>
<evidence type="ECO:0000313" key="21">
    <source>
        <dbReference type="Proteomes" id="UP000001052"/>
    </source>
</evidence>
<dbReference type="OrthoDB" id="350520at2"/>
<feature type="transmembrane region" description="Helical" evidence="19">
    <location>
        <begin position="37"/>
        <end position="55"/>
    </location>
</feature>
<keyword evidence="17" id="KW-1208">Phospholipid metabolism</keyword>
<dbReference type="PIRSF" id="PIRSF000851">
    <property type="entry name" value="PcS"/>
    <property type="match status" value="1"/>
</dbReference>
<evidence type="ECO:0000256" key="16">
    <source>
        <dbReference type="ARBA" id="ARBA00023211"/>
    </source>
</evidence>
<dbReference type="Pfam" id="PF01066">
    <property type="entry name" value="CDP-OH_P_transf"/>
    <property type="match status" value="1"/>
</dbReference>
<keyword evidence="13" id="KW-0443">Lipid metabolism</keyword>
<proteinExistence type="inferred from homology"/>
<keyword evidence="15" id="KW-0594">Phospholipid biosynthesis</keyword>
<evidence type="ECO:0000256" key="6">
    <source>
        <dbReference type="ARBA" id="ARBA00015623"/>
    </source>
</evidence>
<gene>
    <name evidence="20" type="ordered locus">Dret_1145</name>
</gene>
<name>C8X2B0_DESRD</name>
<dbReference type="HOGENOM" id="CLU_086279_0_0_7"/>
<dbReference type="GO" id="GO:0005886">
    <property type="term" value="C:plasma membrane"/>
    <property type="evidence" value="ECO:0007669"/>
    <property type="project" value="UniProtKB-SubCell"/>
</dbReference>
<evidence type="ECO:0000256" key="15">
    <source>
        <dbReference type="ARBA" id="ARBA00023209"/>
    </source>
</evidence>
<dbReference type="GO" id="GO:0050520">
    <property type="term" value="F:phosphatidylcholine synthase activity"/>
    <property type="evidence" value="ECO:0007669"/>
    <property type="project" value="UniProtKB-EC"/>
</dbReference>
<evidence type="ECO:0000256" key="18">
    <source>
        <dbReference type="ARBA" id="ARBA00033321"/>
    </source>
</evidence>
<evidence type="ECO:0000256" key="2">
    <source>
        <dbReference type="ARBA" id="ARBA00001936"/>
    </source>
</evidence>